<name>A0A165YVI8_9AGAM</name>
<gene>
    <name evidence="2" type="ORF">SISSUDRAFT_394649</name>
</gene>
<sequence length="566" mass="64859">MHPVAVRSTTTEPVTMDMMLSWQDEETESHSDIIHRVPDEVLALIMWHYVYESDIQLRAKAPFYWRDPHPSYRTTYISLICKRWRGIVLSNPCLWSQIHLAWPKDIIRTHLERSRAAPLSIGINRESIAFGSFHDMKDTLSDMIQRIESINVQYYGVADYLWGDGPTKEVVTWIRDILGNGLSIPASNLSFVHVIYPDYVLPIQHHDLGHLPRLADINFLGLSLKSTLPDPCRLTTVKAHSSDLTLDNILSFLRSSPLLESVEFKHHAAEAYTQCAEEVQSTLNDTISLPHLKSFRLSWANTMFMETIVRHCSFPETSAVRLSILRDQETSVIESLPETLRNILPSSTVLNLSIRRPFVREAFVLEFQAVDSARYQVDFNEYTLASAQDEDEELSTSFCRQLRVKEATVLFGELTKLKFPALIDLTIWARCLRDVTLICIRKLLRAFDRVQKIALYTLNADRFVTALRPTASYPNPCPSLQSLDIRRCRFKASHVGNILTERMEWAEKLQLLQFTMDGKIWKCKKGQSDTGIVHRLYKVADRCQPQGGDWTESSPGSDSSDGWGWD</sequence>
<organism evidence="2 3">
    <name type="scientific">Sistotremastrum suecicum HHB10207 ss-3</name>
    <dbReference type="NCBI Taxonomy" id="1314776"/>
    <lineage>
        <taxon>Eukaryota</taxon>
        <taxon>Fungi</taxon>
        <taxon>Dikarya</taxon>
        <taxon>Basidiomycota</taxon>
        <taxon>Agaricomycotina</taxon>
        <taxon>Agaricomycetes</taxon>
        <taxon>Sistotremastrales</taxon>
        <taxon>Sistotremastraceae</taxon>
        <taxon>Sistotremastrum</taxon>
    </lineage>
</organism>
<feature type="compositionally biased region" description="Low complexity" evidence="1">
    <location>
        <begin position="553"/>
        <end position="566"/>
    </location>
</feature>
<reference evidence="2 3" key="1">
    <citation type="journal article" date="2016" name="Mol. Biol. Evol.">
        <title>Comparative Genomics of Early-Diverging Mushroom-Forming Fungi Provides Insights into the Origins of Lignocellulose Decay Capabilities.</title>
        <authorList>
            <person name="Nagy L.G."/>
            <person name="Riley R."/>
            <person name="Tritt A."/>
            <person name="Adam C."/>
            <person name="Daum C."/>
            <person name="Floudas D."/>
            <person name="Sun H."/>
            <person name="Yadav J.S."/>
            <person name="Pangilinan J."/>
            <person name="Larsson K.H."/>
            <person name="Matsuura K."/>
            <person name="Barry K."/>
            <person name="Labutti K."/>
            <person name="Kuo R."/>
            <person name="Ohm R.A."/>
            <person name="Bhattacharya S.S."/>
            <person name="Shirouzu T."/>
            <person name="Yoshinaga Y."/>
            <person name="Martin F.M."/>
            <person name="Grigoriev I.V."/>
            <person name="Hibbett D.S."/>
        </authorList>
    </citation>
    <scope>NUCLEOTIDE SEQUENCE [LARGE SCALE GENOMIC DNA]</scope>
    <source>
        <strain evidence="2 3">HHB10207 ss-3</strain>
    </source>
</reference>
<dbReference type="Proteomes" id="UP000076798">
    <property type="component" value="Unassembled WGS sequence"/>
</dbReference>
<proteinExistence type="predicted"/>
<evidence type="ECO:0000313" key="2">
    <source>
        <dbReference type="EMBL" id="KZT33652.1"/>
    </source>
</evidence>
<dbReference type="OrthoDB" id="3365698at2759"/>
<evidence type="ECO:0000313" key="3">
    <source>
        <dbReference type="Proteomes" id="UP000076798"/>
    </source>
</evidence>
<dbReference type="SUPFAM" id="SSF52047">
    <property type="entry name" value="RNI-like"/>
    <property type="match status" value="1"/>
</dbReference>
<evidence type="ECO:0008006" key="4">
    <source>
        <dbReference type="Google" id="ProtNLM"/>
    </source>
</evidence>
<keyword evidence="3" id="KW-1185">Reference proteome</keyword>
<accession>A0A165YVI8</accession>
<dbReference type="AlphaFoldDB" id="A0A165YVI8"/>
<feature type="region of interest" description="Disordered" evidence="1">
    <location>
        <begin position="545"/>
        <end position="566"/>
    </location>
</feature>
<dbReference type="EMBL" id="KV428227">
    <property type="protein sequence ID" value="KZT33652.1"/>
    <property type="molecule type" value="Genomic_DNA"/>
</dbReference>
<protein>
    <recommendedName>
        <fullName evidence="4">F-box domain-containing protein</fullName>
    </recommendedName>
</protein>
<evidence type="ECO:0000256" key="1">
    <source>
        <dbReference type="SAM" id="MobiDB-lite"/>
    </source>
</evidence>